<protein>
    <submittedName>
        <fullName evidence="1">Uncharacterized protein</fullName>
    </submittedName>
</protein>
<reference evidence="1 2" key="1">
    <citation type="submission" date="2016-11" db="EMBL/GenBank/DDBJ databases">
        <authorList>
            <person name="Jaros S."/>
            <person name="Januszkiewicz K."/>
            <person name="Wedrychowicz H."/>
        </authorList>
    </citation>
    <scope>NUCLEOTIDE SEQUENCE [LARGE SCALE GENOMIC DNA]</scope>
    <source>
        <strain evidence="1 2">GAS86</strain>
    </source>
</reference>
<dbReference type="AlphaFoldDB" id="A0A1N6E2X2"/>
<accession>A0A1N6E2X2</accession>
<name>A0A1N6E2X2_9BURK</name>
<organism evidence="1 2">
    <name type="scientific">Paraburkholderia phenazinium</name>
    <dbReference type="NCBI Taxonomy" id="60549"/>
    <lineage>
        <taxon>Bacteria</taxon>
        <taxon>Pseudomonadati</taxon>
        <taxon>Pseudomonadota</taxon>
        <taxon>Betaproteobacteria</taxon>
        <taxon>Burkholderiales</taxon>
        <taxon>Burkholderiaceae</taxon>
        <taxon>Paraburkholderia</taxon>
    </lineage>
</organism>
<evidence type="ECO:0000313" key="2">
    <source>
        <dbReference type="Proteomes" id="UP000184693"/>
    </source>
</evidence>
<dbReference type="Proteomes" id="UP000184693">
    <property type="component" value="Unassembled WGS sequence"/>
</dbReference>
<dbReference type="EMBL" id="FSRM01000001">
    <property type="protein sequence ID" value="SIN77334.1"/>
    <property type="molecule type" value="Genomic_DNA"/>
</dbReference>
<sequence length="46" mass="4926">MPDGGARSATLERMSAVSLTGVERERNACADHSGFMPVVDTYRLAV</sequence>
<evidence type="ECO:0000313" key="1">
    <source>
        <dbReference type="EMBL" id="SIN77334.1"/>
    </source>
</evidence>
<gene>
    <name evidence="1" type="ORF">SAMN05444168_0103</name>
</gene>
<proteinExistence type="predicted"/>